<dbReference type="Proteomes" id="UP000680514">
    <property type="component" value="Chromosome"/>
</dbReference>
<reference evidence="3 4" key="1">
    <citation type="submission" date="2021-03" db="EMBL/GenBank/DDBJ databases">
        <title>Complete Genome Sequences of Two Lysobacter Strains Isolated from Sea Water (Lysobacter caseinilyticus) and Soil (Lysobacter helvus) in South Korea.</title>
        <authorList>
            <person name="Watanabe Y."/>
            <person name="Arakawa K."/>
        </authorList>
    </citation>
    <scope>NUCLEOTIDE SEQUENCE [LARGE SCALE GENOMIC DNA]</scope>
    <source>
        <strain evidence="3 4">D10</strain>
    </source>
</reference>
<proteinExistence type="predicted"/>
<evidence type="ECO:0000256" key="2">
    <source>
        <dbReference type="SAM" id="SignalP"/>
    </source>
</evidence>
<evidence type="ECO:0000313" key="3">
    <source>
        <dbReference type="EMBL" id="BCT95289.1"/>
    </source>
</evidence>
<keyword evidence="2" id="KW-0732">Signal</keyword>
<dbReference type="RefSeq" id="WP_213436637.1">
    <property type="nucleotide sequence ID" value="NZ_AP024546.1"/>
</dbReference>
<evidence type="ECO:0000313" key="4">
    <source>
        <dbReference type="Proteomes" id="UP000680514"/>
    </source>
</evidence>
<gene>
    <name evidence="3" type="ORF">LYSHEL_11600</name>
</gene>
<accession>A0ABM7QCJ3</accession>
<dbReference type="EMBL" id="AP024546">
    <property type="protein sequence ID" value="BCT95289.1"/>
    <property type="molecule type" value="Genomic_DNA"/>
</dbReference>
<feature type="chain" id="PRO_5045908563" description="Secreted protein" evidence="2">
    <location>
        <begin position="24"/>
        <end position="111"/>
    </location>
</feature>
<evidence type="ECO:0008006" key="5">
    <source>
        <dbReference type="Google" id="ProtNLM"/>
    </source>
</evidence>
<sequence>MKGKALLILAGITLASGAMTAQAAKPMTDADKQAAAKAVAQNHKNFNVVAPRTMAQANGTLRQTPSGGKAISVPTELWNTLSVQKQADGSLRMVESDGTAPATKSEGLPNE</sequence>
<evidence type="ECO:0000256" key="1">
    <source>
        <dbReference type="SAM" id="MobiDB-lite"/>
    </source>
</evidence>
<feature type="region of interest" description="Disordered" evidence="1">
    <location>
        <begin position="89"/>
        <end position="111"/>
    </location>
</feature>
<keyword evidence="4" id="KW-1185">Reference proteome</keyword>
<protein>
    <recommendedName>
        <fullName evidence="5">Secreted protein</fullName>
    </recommendedName>
</protein>
<feature type="signal peptide" evidence="2">
    <location>
        <begin position="1"/>
        <end position="23"/>
    </location>
</feature>
<name>A0ABM7QCJ3_9GAMM</name>
<organism evidence="3 4">
    <name type="scientific">Lysobacter helvus</name>
    <dbReference type="NCBI Taxonomy" id="2675059"/>
    <lineage>
        <taxon>Bacteria</taxon>
        <taxon>Pseudomonadati</taxon>
        <taxon>Pseudomonadota</taxon>
        <taxon>Gammaproteobacteria</taxon>
        <taxon>Lysobacterales</taxon>
        <taxon>Lysobacteraceae</taxon>
        <taxon>Lysobacter</taxon>
    </lineage>
</organism>